<feature type="binding site" evidence="2">
    <location>
        <position position="338"/>
    </location>
    <ligand>
        <name>FAD</name>
        <dbReference type="ChEBI" id="CHEBI:57692"/>
    </ligand>
</feature>
<keyword evidence="2" id="KW-0285">Flavoprotein</keyword>
<dbReference type="SUPFAM" id="SSF51905">
    <property type="entry name" value="FAD/NAD(P)-binding domain"/>
    <property type="match status" value="1"/>
</dbReference>
<dbReference type="InterPro" id="IPR050816">
    <property type="entry name" value="Flavin-dep_Halogenase_NPB"/>
</dbReference>
<dbReference type="Proteomes" id="UP000274661">
    <property type="component" value="Unassembled WGS sequence"/>
</dbReference>
<evidence type="ECO:0000256" key="1">
    <source>
        <dbReference type="PIRSR" id="PIRSR011396-1"/>
    </source>
</evidence>
<dbReference type="PANTHER" id="PTHR43747">
    <property type="entry name" value="FAD-BINDING PROTEIN"/>
    <property type="match status" value="1"/>
</dbReference>
<dbReference type="OrthoDB" id="462203at2"/>
<feature type="active site" evidence="1">
    <location>
        <position position="69"/>
    </location>
</feature>
<comment type="caution">
    <text evidence="3">The sequence shown here is derived from an EMBL/GenBank/DDBJ whole genome shotgun (WGS) entry which is preliminary data.</text>
</comment>
<protein>
    <submittedName>
        <fullName evidence="3">Tryptophan 7-halogenase</fullName>
    </submittedName>
</protein>
<accession>A0A429VDP7</accession>
<keyword evidence="2" id="KW-0547">Nucleotide-binding</keyword>
<dbReference type="PIRSF" id="PIRSF011396">
    <property type="entry name" value="Trp_halogenase"/>
    <property type="match status" value="1"/>
</dbReference>
<dbReference type="InterPro" id="IPR036188">
    <property type="entry name" value="FAD/NAD-bd_sf"/>
</dbReference>
<feature type="binding site" evidence="2">
    <location>
        <position position="69"/>
    </location>
    <ligand>
        <name>7-chloro-L-tryptophan</name>
        <dbReference type="ChEBI" id="CHEBI:58713"/>
    </ligand>
</feature>
<dbReference type="GO" id="GO:0000166">
    <property type="term" value="F:nucleotide binding"/>
    <property type="evidence" value="ECO:0007669"/>
    <property type="project" value="UniProtKB-KW"/>
</dbReference>
<name>A0A429VDP7_9SPHN</name>
<sequence length="494" mass="54801">MVGGGTAGWMTAAALSRLLPHQCEITLVESEAIGIVGVGEATLPHIRGFNERLGIPEAEFMAATRATIKLGIEFNDWGRIGDSYVHPFGTFGNARGAVDFHHYWTRLRQAGLPVDDLQEYSLGVRLARANRFDFPSQDGESLRSTYGYAYQFDAMQFAPYLRGIAERAGVKRIEGRIVAVERSPESGDVTAVQLDNGRNVGGELFVDCSGFGSLLLGRTLSESFEDWSQWLPCDSAVAVPCRTETALSPFTSATAMGAGWRWRIPLQHRTGNGYVYSSAHLDDDSARAALLAVVEGEPMAEPRVLRFRAGRRARSWSHNVVGVGLASGFLEPLESTSIYLIQQAITFLVELFPAGAASPSDRDEFNRLIDLEYDRIRDFLILHYHATTRSDSSFWDYVRTMAIPDSLAEKIELFRRRGRVVKYREGVFLDASWVAVYLGQGIMPEGHDRRADLPDEAALVAAMTALRQQIAAEVAATTEHRRFLDHYCPMRRAA</sequence>
<evidence type="ECO:0000313" key="4">
    <source>
        <dbReference type="Proteomes" id="UP000274661"/>
    </source>
</evidence>
<evidence type="ECO:0000256" key="2">
    <source>
        <dbReference type="PIRSR" id="PIRSR011396-2"/>
    </source>
</evidence>
<dbReference type="InterPro" id="IPR033856">
    <property type="entry name" value="Trp_halogen"/>
</dbReference>
<dbReference type="GO" id="GO:0004497">
    <property type="term" value="F:monooxygenase activity"/>
    <property type="evidence" value="ECO:0007669"/>
    <property type="project" value="InterPro"/>
</dbReference>
<feature type="binding site" evidence="2">
    <location>
        <begin position="4"/>
        <end position="7"/>
    </location>
    <ligand>
        <name>FAD</name>
        <dbReference type="ChEBI" id="CHEBI:57692"/>
    </ligand>
</feature>
<dbReference type="Gene3D" id="3.50.50.60">
    <property type="entry name" value="FAD/NAD(P)-binding domain"/>
    <property type="match status" value="1"/>
</dbReference>
<dbReference type="EMBL" id="RWJF01000001">
    <property type="protein sequence ID" value="RST32118.1"/>
    <property type="molecule type" value="Genomic_DNA"/>
</dbReference>
<organism evidence="3 4">
    <name type="scientific">Sphingomonas ginkgonis</name>
    <dbReference type="NCBI Taxonomy" id="2315330"/>
    <lineage>
        <taxon>Bacteria</taxon>
        <taxon>Pseudomonadati</taxon>
        <taxon>Pseudomonadota</taxon>
        <taxon>Alphaproteobacteria</taxon>
        <taxon>Sphingomonadales</taxon>
        <taxon>Sphingomonadaceae</taxon>
        <taxon>Sphingomonas</taxon>
    </lineage>
</organism>
<gene>
    <name evidence="3" type="ORF">HMF7854_04700</name>
</gene>
<reference evidence="3 4" key="1">
    <citation type="submission" date="2018-12" db="EMBL/GenBank/DDBJ databases">
        <title>Sphingomonas sp. HMF7854 Genome sequencing and assembly.</title>
        <authorList>
            <person name="Cha I."/>
            <person name="Kang H."/>
            <person name="Kim H."/>
            <person name="Kang J."/>
            <person name="Joh K."/>
        </authorList>
    </citation>
    <scope>NUCLEOTIDE SEQUENCE [LARGE SCALE GENOMIC DNA]</scope>
    <source>
        <strain evidence="3 4">HMF7854</strain>
    </source>
</reference>
<dbReference type="AlphaFoldDB" id="A0A429VDP7"/>
<dbReference type="PANTHER" id="PTHR43747:SF4">
    <property type="entry name" value="FLAVIN-DEPENDENT TRYPTOPHAN HALOGENASE"/>
    <property type="match status" value="1"/>
</dbReference>
<feature type="binding site" evidence="2">
    <location>
        <position position="325"/>
    </location>
    <ligand>
        <name>FAD</name>
        <dbReference type="ChEBI" id="CHEBI:57692"/>
    </ligand>
</feature>
<keyword evidence="2" id="KW-0274">FAD</keyword>
<dbReference type="InterPro" id="IPR006905">
    <property type="entry name" value="Flavin_halogenase"/>
</dbReference>
<dbReference type="Pfam" id="PF04820">
    <property type="entry name" value="Trp_halogenase"/>
    <property type="match status" value="1"/>
</dbReference>
<feature type="binding site" evidence="2">
    <location>
        <position position="334"/>
    </location>
    <ligand>
        <name>L-tryptophan</name>
        <dbReference type="ChEBI" id="CHEBI:57912"/>
    </ligand>
</feature>
<evidence type="ECO:0000313" key="3">
    <source>
        <dbReference type="EMBL" id="RST32118.1"/>
    </source>
</evidence>
<proteinExistence type="predicted"/>
<keyword evidence="4" id="KW-1185">Reference proteome</keyword>